<keyword evidence="1" id="KW-0677">Repeat</keyword>
<dbReference type="PROSITE" id="PS50088">
    <property type="entry name" value="ANK_REPEAT"/>
    <property type="match status" value="2"/>
</dbReference>
<dbReference type="EMBL" id="LHQR01000069">
    <property type="protein sequence ID" value="KXG46471.1"/>
    <property type="molecule type" value="Genomic_DNA"/>
</dbReference>
<dbReference type="PROSITE" id="PS50297">
    <property type="entry name" value="ANK_REP_REGION"/>
    <property type="match status" value="2"/>
</dbReference>
<dbReference type="OrthoDB" id="7464126at2759"/>
<evidence type="ECO:0000256" key="1">
    <source>
        <dbReference type="ARBA" id="ARBA00022737"/>
    </source>
</evidence>
<protein>
    <submittedName>
        <fullName evidence="4">Uncharacterized protein</fullName>
    </submittedName>
</protein>
<dbReference type="GO" id="GO:0085020">
    <property type="term" value="P:protein K6-linked ubiquitination"/>
    <property type="evidence" value="ECO:0007669"/>
    <property type="project" value="TreeGrafter"/>
</dbReference>
<organism evidence="4 5">
    <name type="scientific">Penicillium patulum</name>
    <name type="common">Penicillium griseofulvum</name>
    <dbReference type="NCBI Taxonomy" id="5078"/>
    <lineage>
        <taxon>Eukaryota</taxon>
        <taxon>Fungi</taxon>
        <taxon>Dikarya</taxon>
        <taxon>Ascomycota</taxon>
        <taxon>Pezizomycotina</taxon>
        <taxon>Eurotiomycetes</taxon>
        <taxon>Eurotiomycetidae</taxon>
        <taxon>Eurotiales</taxon>
        <taxon>Aspergillaceae</taxon>
        <taxon>Penicillium</taxon>
    </lineage>
</organism>
<evidence type="ECO:0000313" key="5">
    <source>
        <dbReference type="Proteomes" id="UP000070168"/>
    </source>
</evidence>
<dbReference type="Gene3D" id="1.25.40.20">
    <property type="entry name" value="Ankyrin repeat-containing domain"/>
    <property type="match status" value="2"/>
</dbReference>
<sequence>MKPELEIWLGDDIQSITKSDIRSPFTDLHGASAVWTISTNSGVTDMYLYSNHVQGLQPTQPRIRFFGWKTANLPQSQNSERLNIWSAPMAGSLVRSCAQEIFASFLTSILDIVDSCGDVYVEEGESIRLENGLVSEIVALFTEMQLGSKLEAQLCVIPLLLPRLGVPSAASALAAAKDSANHHRKRKNWVKAEKVLQWAWNICRRSQNSYTHVIDEGEDNRPGSEDKLVKQATIDLCELYRWALIEKTSRTFGIYGICWLHEKCGQSVSEREVIDRYFLVANEFSEHQASDADLDNMETGSLKTALLFVTHPASETTRVQKGIALCLAAEYKWAEVALALLELGGEPEFRDAIGRVPLSHAAESGSITIVEDLMKWGSFPDSEDYARRTPLSYASELGRHEVVELLLRDVRVSPDPTDNYHETPLSWAAQNGHDTVVKLLLETGKVEPDRRDQYERTPLSHAAENGHDSVVKLLLESGKVKQDINDHDKRTPLYM</sequence>
<dbReference type="SMART" id="SM00248">
    <property type="entry name" value="ANK"/>
    <property type="match status" value="5"/>
</dbReference>
<dbReference type="Pfam" id="PF00023">
    <property type="entry name" value="Ank"/>
    <property type="match status" value="1"/>
</dbReference>
<dbReference type="InterPro" id="IPR036770">
    <property type="entry name" value="Ankyrin_rpt-contain_sf"/>
</dbReference>
<dbReference type="RefSeq" id="XP_040645007.1">
    <property type="nucleotide sequence ID" value="XM_040793040.1"/>
</dbReference>
<feature type="repeat" description="ANK" evidence="3">
    <location>
        <begin position="454"/>
        <end position="478"/>
    </location>
</feature>
<proteinExistence type="predicted"/>
<dbReference type="SUPFAM" id="SSF48403">
    <property type="entry name" value="Ankyrin repeat"/>
    <property type="match status" value="1"/>
</dbReference>
<dbReference type="Pfam" id="PF12796">
    <property type="entry name" value="Ank_2"/>
    <property type="match status" value="1"/>
</dbReference>
<evidence type="ECO:0000256" key="3">
    <source>
        <dbReference type="PROSITE-ProRule" id="PRU00023"/>
    </source>
</evidence>
<feature type="repeat" description="ANK" evidence="3">
    <location>
        <begin position="420"/>
        <end position="444"/>
    </location>
</feature>
<keyword evidence="5" id="KW-1185">Reference proteome</keyword>
<dbReference type="PANTHER" id="PTHR24171">
    <property type="entry name" value="ANKYRIN REPEAT DOMAIN-CONTAINING PROTEIN 39-RELATED"/>
    <property type="match status" value="1"/>
</dbReference>
<dbReference type="PANTHER" id="PTHR24171:SF8">
    <property type="entry name" value="BRCA1-ASSOCIATED RING DOMAIN PROTEIN 1"/>
    <property type="match status" value="1"/>
</dbReference>
<reference evidence="4 5" key="1">
    <citation type="journal article" date="2016" name="BMC Genomics">
        <title>Genome sequencing and secondary metabolism of the postharvest pathogen Penicillium griseofulvum.</title>
        <authorList>
            <person name="Banani H."/>
            <person name="Marcet-Houben M."/>
            <person name="Ballester A.R."/>
            <person name="Abbruscato P."/>
            <person name="Gonzalez-Candelas L."/>
            <person name="Gabaldon T."/>
            <person name="Spadaro D."/>
        </authorList>
    </citation>
    <scope>NUCLEOTIDE SEQUENCE [LARGE SCALE GENOMIC DNA]</scope>
    <source>
        <strain evidence="4 5">PG3</strain>
    </source>
</reference>
<dbReference type="GeneID" id="63708340"/>
<keyword evidence="2 3" id="KW-0040">ANK repeat</keyword>
<name>A0A135LBW4_PENPA</name>
<dbReference type="GO" id="GO:0004842">
    <property type="term" value="F:ubiquitin-protein transferase activity"/>
    <property type="evidence" value="ECO:0007669"/>
    <property type="project" value="TreeGrafter"/>
</dbReference>
<dbReference type="Proteomes" id="UP000070168">
    <property type="component" value="Unassembled WGS sequence"/>
</dbReference>
<comment type="caution">
    <text evidence="4">The sequence shown here is derived from an EMBL/GenBank/DDBJ whole genome shotgun (WGS) entry which is preliminary data.</text>
</comment>
<accession>A0A135LBW4</accession>
<dbReference type="InterPro" id="IPR002110">
    <property type="entry name" value="Ankyrin_rpt"/>
</dbReference>
<dbReference type="AlphaFoldDB" id="A0A135LBW4"/>
<dbReference type="STRING" id="5078.A0A135LBW4"/>
<evidence type="ECO:0000313" key="4">
    <source>
        <dbReference type="EMBL" id="KXG46471.1"/>
    </source>
</evidence>
<evidence type="ECO:0000256" key="2">
    <source>
        <dbReference type="ARBA" id="ARBA00023043"/>
    </source>
</evidence>
<gene>
    <name evidence="4" type="ORF">PGRI_053270</name>
</gene>